<comment type="caution">
    <text evidence="1">The sequence shown here is derived from an EMBL/GenBank/DDBJ whole genome shotgun (WGS) entry which is preliminary data.</text>
</comment>
<dbReference type="Proteomes" id="UP000699042">
    <property type="component" value="Unassembled WGS sequence"/>
</dbReference>
<organism evidence="1 2">
    <name type="scientific">Colletotrichum scovillei</name>
    <dbReference type="NCBI Taxonomy" id="1209932"/>
    <lineage>
        <taxon>Eukaryota</taxon>
        <taxon>Fungi</taxon>
        <taxon>Dikarya</taxon>
        <taxon>Ascomycota</taxon>
        <taxon>Pezizomycotina</taxon>
        <taxon>Sordariomycetes</taxon>
        <taxon>Hypocreomycetidae</taxon>
        <taxon>Glomerellales</taxon>
        <taxon>Glomerellaceae</taxon>
        <taxon>Colletotrichum</taxon>
        <taxon>Colletotrichum acutatum species complex</taxon>
    </lineage>
</organism>
<proteinExistence type="predicted"/>
<evidence type="ECO:0000313" key="1">
    <source>
        <dbReference type="EMBL" id="KAG7051353.1"/>
    </source>
</evidence>
<dbReference type="AlphaFoldDB" id="A0A9P7R8S4"/>
<protein>
    <submittedName>
        <fullName evidence="1">Uncharacterized protein</fullName>
    </submittedName>
</protein>
<dbReference type="EMBL" id="JAESDN010000004">
    <property type="protein sequence ID" value="KAG7051353.1"/>
    <property type="molecule type" value="Genomic_DNA"/>
</dbReference>
<reference evidence="1" key="1">
    <citation type="submission" date="2021-05" db="EMBL/GenBank/DDBJ databases">
        <title>Comparative genomics of three Colletotrichum scovillei strains and genetic complementation revealed genes involved fungal growth and virulence on chili pepper.</title>
        <authorList>
            <person name="Hsieh D.-K."/>
            <person name="Chuang S.-C."/>
            <person name="Chen C.-Y."/>
            <person name="Chao Y.-T."/>
            <person name="Lu M.-Y.J."/>
            <person name="Lee M.-H."/>
            <person name="Shih M.-C."/>
        </authorList>
    </citation>
    <scope>NUCLEOTIDE SEQUENCE</scope>
    <source>
        <strain evidence="1">Coll-153</strain>
    </source>
</reference>
<sequence>MQQKVGIPFTMAIDSCLQIYRLWYASAMAIQRSA</sequence>
<keyword evidence="2" id="KW-1185">Reference proteome</keyword>
<name>A0A9P7R8S4_9PEZI</name>
<gene>
    <name evidence="1" type="ORF">JMJ77_001977</name>
</gene>
<evidence type="ECO:0000313" key="2">
    <source>
        <dbReference type="Proteomes" id="UP000699042"/>
    </source>
</evidence>
<accession>A0A9P7R8S4</accession>